<dbReference type="GeneID" id="43651154"/>
<accession>A0A5N7A5Y5</accession>
<evidence type="ECO:0000313" key="1">
    <source>
        <dbReference type="EMBL" id="KAE8365274.1"/>
    </source>
</evidence>
<evidence type="ECO:0000313" key="2">
    <source>
        <dbReference type="Proteomes" id="UP000326268"/>
    </source>
</evidence>
<organism evidence="1 2">
    <name type="scientific">Aspergillus caelatus</name>
    <dbReference type="NCBI Taxonomy" id="61420"/>
    <lineage>
        <taxon>Eukaryota</taxon>
        <taxon>Fungi</taxon>
        <taxon>Dikarya</taxon>
        <taxon>Ascomycota</taxon>
        <taxon>Pezizomycotina</taxon>
        <taxon>Eurotiomycetes</taxon>
        <taxon>Eurotiomycetidae</taxon>
        <taxon>Eurotiales</taxon>
        <taxon>Aspergillaceae</taxon>
        <taxon>Aspergillus</taxon>
        <taxon>Aspergillus subgen. Circumdati</taxon>
    </lineage>
</organism>
<protein>
    <submittedName>
        <fullName evidence="1">Uncharacterized protein</fullName>
    </submittedName>
</protein>
<gene>
    <name evidence="1" type="ORF">BDV27DRAFT_127202</name>
</gene>
<dbReference type="Proteomes" id="UP000326268">
    <property type="component" value="Unassembled WGS sequence"/>
</dbReference>
<reference evidence="1 2" key="1">
    <citation type="submission" date="2019-04" db="EMBL/GenBank/DDBJ databases">
        <title>Friends and foes A comparative genomics studyof 23 Aspergillus species from section Flavi.</title>
        <authorList>
            <consortium name="DOE Joint Genome Institute"/>
            <person name="Kjaerbolling I."/>
            <person name="Vesth T."/>
            <person name="Frisvad J.C."/>
            <person name="Nybo J.L."/>
            <person name="Theobald S."/>
            <person name="Kildgaard S."/>
            <person name="Isbrandt T."/>
            <person name="Kuo A."/>
            <person name="Sato A."/>
            <person name="Lyhne E.K."/>
            <person name="Kogle M.E."/>
            <person name="Wiebenga A."/>
            <person name="Kun R.S."/>
            <person name="Lubbers R.J."/>
            <person name="Makela M.R."/>
            <person name="Barry K."/>
            <person name="Chovatia M."/>
            <person name="Clum A."/>
            <person name="Daum C."/>
            <person name="Haridas S."/>
            <person name="He G."/>
            <person name="LaButti K."/>
            <person name="Lipzen A."/>
            <person name="Mondo S."/>
            <person name="Riley R."/>
            <person name="Salamov A."/>
            <person name="Simmons B.A."/>
            <person name="Magnuson J.K."/>
            <person name="Henrissat B."/>
            <person name="Mortensen U.H."/>
            <person name="Larsen T.O."/>
            <person name="Devries R.P."/>
            <person name="Grigoriev I.V."/>
            <person name="Machida M."/>
            <person name="Baker S.E."/>
            <person name="Andersen M.R."/>
        </authorList>
    </citation>
    <scope>NUCLEOTIDE SEQUENCE [LARGE SCALE GENOMIC DNA]</scope>
    <source>
        <strain evidence="1 2">CBS 763.97</strain>
    </source>
</reference>
<proteinExistence type="predicted"/>
<dbReference type="AlphaFoldDB" id="A0A5N7A5Y5"/>
<keyword evidence="2" id="KW-1185">Reference proteome</keyword>
<dbReference type="OrthoDB" id="184415at2759"/>
<dbReference type="EMBL" id="ML737634">
    <property type="protein sequence ID" value="KAE8365274.1"/>
    <property type="molecule type" value="Genomic_DNA"/>
</dbReference>
<name>A0A5N7A5Y5_9EURO</name>
<dbReference type="RefSeq" id="XP_031928355.1">
    <property type="nucleotide sequence ID" value="XM_032066708.1"/>
</dbReference>
<sequence>MAIMSIACTGYKKKRVTSNEDLIHLHPEGSFCFKHRFKDRLYIHTHTIKSAFRRPLPLPSV</sequence>